<keyword evidence="1" id="KW-0732">Signal</keyword>
<evidence type="ECO:0000313" key="5">
    <source>
        <dbReference type="Proteomes" id="UP000536909"/>
    </source>
</evidence>
<organism evidence="3 4">
    <name type="scientific">Deinococcus metallilatus</name>
    <dbReference type="NCBI Taxonomy" id="1211322"/>
    <lineage>
        <taxon>Bacteria</taxon>
        <taxon>Thermotogati</taxon>
        <taxon>Deinococcota</taxon>
        <taxon>Deinococci</taxon>
        <taxon>Deinococcales</taxon>
        <taxon>Deinococcaceae</taxon>
        <taxon>Deinococcus</taxon>
    </lineage>
</organism>
<evidence type="ECO:0000256" key="1">
    <source>
        <dbReference type="SAM" id="SignalP"/>
    </source>
</evidence>
<dbReference type="Proteomes" id="UP000308000">
    <property type="component" value="Unassembled WGS sequence"/>
</dbReference>
<evidence type="ECO:0000313" key="4">
    <source>
        <dbReference type="Proteomes" id="UP000308000"/>
    </source>
</evidence>
<accession>A0AAJ5F8G6</accession>
<reference evidence="2 5" key="2">
    <citation type="submission" date="2020-08" db="EMBL/GenBank/DDBJ databases">
        <title>Genomic Encyclopedia of Type Strains, Phase IV (KMG-IV): sequencing the most valuable type-strain genomes for metagenomic binning, comparative biology and taxonomic classification.</title>
        <authorList>
            <person name="Goeker M."/>
        </authorList>
    </citation>
    <scope>NUCLEOTIDE SEQUENCE [LARGE SCALE GENOMIC DNA]</scope>
    <source>
        <strain evidence="2 5">DSM 105434</strain>
    </source>
</reference>
<sequence length="185" mass="20406">MRPVTSVSRFFIAPLALLTLSSTALGAAKVTTLADNRCGVQVGNKVFAIGSSAKSLFDALIANGIKATREESDYAPYMEIRADIGINALYKKDGKLTFIGLGADKFQTEKGLNNRSTYRTVLRKYGPNADEFPDDYQVSATYVEYKRPKCYVTFGFYELAAGNFLESVSIGSRSYQDMMDMFYGP</sequence>
<dbReference type="EMBL" id="VBRC01000006">
    <property type="protein sequence ID" value="TLK27157.1"/>
    <property type="molecule type" value="Genomic_DNA"/>
</dbReference>
<dbReference type="EMBL" id="JACHFV010000007">
    <property type="protein sequence ID" value="MBB5295451.1"/>
    <property type="molecule type" value="Genomic_DNA"/>
</dbReference>
<name>A0AAJ5F8G6_9DEIO</name>
<feature type="signal peptide" evidence="1">
    <location>
        <begin position="1"/>
        <end position="26"/>
    </location>
</feature>
<proteinExistence type="predicted"/>
<feature type="chain" id="PRO_5042610674" evidence="1">
    <location>
        <begin position="27"/>
        <end position="185"/>
    </location>
</feature>
<gene>
    <name evidence="3" type="ORF">FCS05_09750</name>
    <name evidence="2" type="ORF">HNQ10_002280</name>
</gene>
<dbReference type="AlphaFoldDB" id="A0AAJ5F8G6"/>
<evidence type="ECO:0000313" key="2">
    <source>
        <dbReference type="EMBL" id="MBB5295451.1"/>
    </source>
</evidence>
<comment type="caution">
    <text evidence="3">The sequence shown here is derived from an EMBL/GenBank/DDBJ whole genome shotgun (WGS) entry which is preliminary data.</text>
</comment>
<keyword evidence="5" id="KW-1185">Reference proteome</keyword>
<dbReference type="Proteomes" id="UP000536909">
    <property type="component" value="Unassembled WGS sequence"/>
</dbReference>
<dbReference type="RefSeq" id="WP_129118243.1">
    <property type="nucleotide sequence ID" value="NZ_BSUI01000015.1"/>
</dbReference>
<protein>
    <submittedName>
        <fullName evidence="3">Uncharacterized protein</fullName>
    </submittedName>
</protein>
<evidence type="ECO:0000313" key="3">
    <source>
        <dbReference type="EMBL" id="TLK27157.1"/>
    </source>
</evidence>
<reference evidence="3 4" key="1">
    <citation type="submission" date="2019-04" db="EMBL/GenBank/DDBJ databases">
        <title>Deinococcus metalilatus MA1002 mutant No.5.</title>
        <authorList>
            <person name="Park W."/>
            <person name="Park C."/>
        </authorList>
    </citation>
    <scope>NUCLEOTIDE SEQUENCE [LARGE SCALE GENOMIC DNA]</scope>
    <source>
        <strain evidence="3 4">MA1002-m5</strain>
    </source>
</reference>